<feature type="domain" description="DNA mismatch repair proteins mutS family" evidence="4">
    <location>
        <begin position="110"/>
        <end position="126"/>
    </location>
</feature>
<evidence type="ECO:0000313" key="6">
    <source>
        <dbReference type="Proteomes" id="UP000050909"/>
    </source>
</evidence>
<evidence type="ECO:0000256" key="1">
    <source>
        <dbReference type="ARBA" id="ARBA00022741"/>
    </source>
</evidence>
<gene>
    <name evidence="5" type="ORF">FC62_GL000703</name>
</gene>
<dbReference type="GO" id="GO:0140664">
    <property type="term" value="F:ATP-dependent DNA damage sensor activity"/>
    <property type="evidence" value="ECO:0007669"/>
    <property type="project" value="InterPro"/>
</dbReference>
<dbReference type="EMBL" id="AZCV01000002">
    <property type="protein sequence ID" value="KRK37936.1"/>
    <property type="molecule type" value="Genomic_DNA"/>
</dbReference>
<evidence type="ECO:0000256" key="2">
    <source>
        <dbReference type="ARBA" id="ARBA00022840"/>
    </source>
</evidence>
<name>A0A0R1GV76_9LACO</name>
<dbReference type="PANTHER" id="PTHR48466">
    <property type="entry name" value="OS10G0509000 PROTEIN-RELATED"/>
    <property type="match status" value="1"/>
</dbReference>
<dbReference type="SMART" id="SM00534">
    <property type="entry name" value="MUTSac"/>
    <property type="match status" value="1"/>
</dbReference>
<proteinExistence type="predicted"/>
<keyword evidence="1" id="KW-0547">Nucleotide-binding</keyword>
<dbReference type="InterPro" id="IPR000432">
    <property type="entry name" value="DNA_mismatch_repair_MutS_C"/>
</dbReference>
<keyword evidence="2" id="KW-0067">ATP-binding</keyword>
<reference evidence="5 6" key="1">
    <citation type="journal article" date="2015" name="Genome Announc.">
        <title>Expanding the biotechnology potential of lactobacilli through comparative genomics of 213 strains and associated genera.</title>
        <authorList>
            <person name="Sun Z."/>
            <person name="Harris H.M."/>
            <person name="McCann A."/>
            <person name="Guo C."/>
            <person name="Argimon S."/>
            <person name="Zhang W."/>
            <person name="Yang X."/>
            <person name="Jeffery I.B."/>
            <person name="Cooney J.C."/>
            <person name="Kagawa T.F."/>
            <person name="Liu W."/>
            <person name="Song Y."/>
            <person name="Salvetti E."/>
            <person name="Wrobel A."/>
            <person name="Rasinkangas P."/>
            <person name="Parkhill J."/>
            <person name="Rea M.C."/>
            <person name="O'Sullivan O."/>
            <person name="Ritari J."/>
            <person name="Douillard F.P."/>
            <person name="Paul Ross R."/>
            <person name="Yang R."/>
            <person name="Briner A.E."/>
            <person name="Felis G.E."/>
            <person name="de Vos W.M."/>
            <person name="Barrangou R."/>
            <person name="Klaenhammer T.R."/>
            <person name="Caufield P.W."/>
            <person name="Cui Y."/>
            <person name="Zhang H."/>
            <person name="O'Toole P.W."/>
        </authorList>
    </citation>
    <scope>NUCLEOTIDE SEQUENCE [LARGE SCALE GENOMIC DNA]</scope>
    <source>
        <strain evidence="5 6">DSM 20534</strain>
    </source>
</reference>
<dbReference type="PANTHER" id="PTHR48466:SF2">
    <property type="entry name" value="OS10G0509000 PROTEIN"/>
    <property type="match status" value="1"/>
</dbReference>
<dbReference type="Proteomes" id="UP000050909">
    <property type="component" value="Unassembled WGS sequence"/>
</dbReference>
<dbReference type="GO" id="GO:0030983">
    <property type="term" value="F:mismatched DNA binding"/>
    <property type="evidence" value="ECO:0007669"/>
    <property type="project" value="InterPro"/>
</dbReference>
<evidence type="ECO:0000313" key="5">
    <source>
        <dbReference type="EMBL" id="KRK37936.1"/>
    </source>
</evidence>
<dbReference type="SUPFAM" id="SSF52540">
    <property type="entry name" value="P-loop containing nucleoside triphosphate hydrolases"/>
    <property type="match status" value="1"/>
</dbReference>
<evidence type="ECO:0000259" key="4">
    <source>
        <dbReference type="PROSITE" id="PS00486"/>
    </source>
</evidence>
<accession>A0A0R1GV76</accession>
<dbReference type="Gene3D" id="3.40.50.300">
    <property type="entry name" value="P-loop containing nucleotide triphosphate hydrolases"/>
    <property type="match status" value="1"/>
</dbReference>
<dbReference type="RefSeq" id="WP_056946580.1">
    <property type="nucleotide sequence ID" value="NZ_AZCV01000002.1"/>
</dbReference>
<protein>
    <submittedName>
        <fullName evidence="5">MutS2 family protein</fullName>
    </submittedName>
</protein>
<dbReference type="Pfam" id="PF00488">
    <property type="entry name" value="MutS_V"/>
    <property type="match status" value="1"/>
</dbReference>
<dbReference type="AlphaFoldDB" id="A0A0R1GV76"/>
<keyword evidence="6" id="KW-1185">Reference proteome</keyword>
<dbReference type="GO" id="GO:0006298">
    <property type="term" value="P:mismatch repair"/>
    <property type="evidence" value="ECO:0007669"/>
    <property type="project" value="InterPro"/>
</dbReference>
<dbReference type="PROSITE" id="PS00486">
    <property type="entry name" value="DNA_MISMATCH_REPAIR_2"/>
    <property type="match status" value="1"/>
</dbReference>
<dbReference type="PATRIC" id="fig|1423722.3.peg.719"/>
<dbReference type="GO" id="GO:0005524">
    <property type="term" value="F:ATP binding"/>
    <property type="evidence" value="ECO:0007669"/>
    <property type="project" value="UniProtKB-KW"/>
</dbReference>
<organism evidence="5 6">
    <name type="scientific">Amylolactobacillus amylotrophicus DSM 20534</name>
    <dbReference type="NCBI Taxonomy" id="1423722"/>
    <lineage>
        <taxon>Bacteria</taxon>
        <taxon>Bacillati</taxon>
        <taxon>Bacillota</taxon>
        <taxon>Bacilli</taxon>
        <taxon>Lactobacillales</taxon>
        <taxon>Lactobacillaceae</taxon>
        <taxon>Amylolactobacillus</taxon>
    </lineage>
</organism>
<dbReference type="InterPro" id="IPR045076">
    <property type="entry name" value="MutS"/>
</dbReference>
<sequence>MNTAMLNKIQFDQIREQVAHYVLGNHTKERLDATLPSSNLATVSNWQQETKEARFILDSGQHVPFMGITRIDALFKKIAKGLILTPNELSTFSAHVAQIATILRHTGRNTLILLDELGSGTEPGEGAALAIAVMESLYRMGGLIVATTHYAEIKNFAERHADFIPAAMAFDNETLTPKYQLQLGQVGASQALWIARKMQITPAVVQRAAHYINHADYQLDKIEFKNITQKSTLKKNTRPLFKRGDRVLVKTNHTPALIFKDEDEMQDTLLISQDDEIKEVLKKRIELITPATELYPAGYNLDNLFGKYSDRKKEHDLLRGAKSAQKRLDQEMRARRKAQA</sequence>
<evidence type="ECO:0000256" key="3">
    <source>
        <dbReference type="ARBA" id="ARBA00023125"/>
    </source>
</evidence>
<keyword evidence="3" id="KW-0238">DNA-binding</keyword>
<dbReference type="InterPro" id="IPR027417">
    <property type="entry name" value="P-loop_NTPase"/>
</dbReference>
<comment type="caution">
    <text evidence="5">The sequence shown here is derived from an EMBL/GenBank/DDBJ whole genome shotgun (WGS) entry which is preliminary data.</text>
</comment>